<keyword evidence="2 5" id="KW-0378">Hydrolase</keyword>
<dbReference type="InterPro" id="IPR019826">
    <property type="entry name" value="Carboxylesterase_B_AS"/>
</dbReference>
<evidence type="ECO:0000256" key="5">
    <source>
        <dbReference type="RuleBase" id="RU361235"/>
    </source>
</evidence>
<evidence type="ECO:0000313" key="9">
    <source>
        <dbReference type="Proteomes" id="UP000315783"/>
    </source>
</evidence>
<keyword evidence="9" id="KW-1185">Reference proteome</keyword>
<dbReference type="PRINTS" id="PR00878">
    <property type="entry name" value="CHOLNESTRASE"/>
</dbReference>
<reference evidence="8 9" key="1">
    <citation type="journal article" date="2019" name="Appl. Microbiol. Biotechnol.">
        <title>Genome sequence of Isaria javanica and comparative genome analysis insights into family S53 peptidase evolution in fungal entomopathogens.</title>
        <authorList>
            <person name="Lin R."/>
            <person name="Zhang X."/>
            <person name="Xin B."/>
            <person name="Zou M."/>
            <person name="Gao Y."/>
            <person name="Qin F."/>
            <person name="Hu Q."/>
            <person name="Xie B."/>
            <person name="Cheng X."/>
        </authorList>
    </citation>
    <scope>NUCLEOTIDE SEQUENCE [LARGE SCALE GENOMIC DNA]</scope>
    <source>
        <strain evidence="8 9">IJ1G</strain>
    </source>
</reference>
<feature type="compositionally biased region" description="Polar residues" evidence="6">
    <location>
        <begin position="79"/>
        <end position="99"/>
    </location>
</feature>
<comment type="caution">
    <text evidence="8">The sequence shown here is derived from an EMBL/GenBank/DDBJ whole genome shotgun (WGS) entry which is preliminary data.</text>
</comment>
<sequence>MAVAKFIYTGIALLCYQAAVSSALALRDDSRPTATVDSGVLVGTSTSAPTVASKVNKFLGIPFAKPPARWKLPEKPDSWQGSREATQFGNACNQQQSSGSKNSELLNRYFNSPPAAVPDSEDCLYLNVFAPASAHPSAGSSGESNRAVMFWIHGGSDSTGTAALPQYDGTNLAGNQDVVVVTTNYRLNLFGFPASPDIPEKERNFGLHDQRLALDWVQRNIQAFGGDPNQVTIFGQSSGARSVDNLVTAPPDPVPFAAAIMQSSVPELGLSDRAAQKTTWQSLASSAGCNSTNDVLECMRKVPAASLVAIAEETGLTFSASPDGGATFANSMPARRAASSIDHKAIARVPLLIGNNANEGSLFLTGGVTLDDVMTAFLGSATAKKFLETFRPKYTGFDSPEKRDEALVTDFIYTCPTARLAGDSTAAKISTWRYYYNASFANTELFPGSGAYHSAEIRPLFGFFPEDTATSFQIESSKAMQKAWADFAKNPAGGPGWDKAPSVELIGGGASPGESDEHRVPLSSIDANVVDARCGLYKSIYDAAQISGIIVSAINKVLGIH</sequence>
<evidence type="ECO:0000256" key="1">
    <source>
        <dbReference type="ARBA" id="ARBA00005964"/>
    </source>
</evidence>
<evidence type="ECO:0000313" key="8">
    <source>
        <dbReference type="EMBL" id="TQV99820.1"/>
    </source>
</evidence>
<dbReference type="InterPro" id="IPR019819">
    <property type="entry name" value="Carboxylesterase_B_CS"/>
</dbReference>
<dbReference type="OrthoDB" id="408631at2759"/>
<dbReference type="InterPro" id="IPR000997">
    <property type="entry name" value="Cholinesterase"/>
</dbReference>
<feature type="chain" id="PRO_5022250340" description="Carboxylic ester hydrolase" evidence="5">
    <location>
        <begin position="26"/>
        <end position="561"/>
    </location>
</feature>
<proteinExistence type="inferred from homology"/>
<keyword evidence="3" id="KW-1015">Disulfide bond</keyword>
<evidence type="ECO:0000259" key="7">
    <source>
        <dbReference type="Pfam" id="PF00135"/>
    </source>
</evidence>
<dbReference type="SUPFAM" id="SSF53474">
    <property type="entry name" value="alpha/beta-Hydrolases"/>
    <property type="match status" value="1"/>
</dbReference>
<evidence type="ECO:0000256" key="2">
    <source>
        <dbReference type="ARBA" id="ARBA00022801"/>
    </source>
</evidence>
<name>A0A545VDM4_9HYPO</name>
<feature type="active site" description="Charge relay system" evidence="4">
    <location>
        <position position="453"/>
    </location>
</feature>
<dbReference type="InterPro" id="IPR029058">
    <property type="entry name" value="AB_hydrolase_fold"/>
</dbReference>
<comment type="similarity">
    <text evidence="1 5">Belongs to the type-B carboxylesterase/lipase family.</text>
</comment>
<organism evidence="8 9">
    <name type="scientific">Cordyceps javanica</name>
    <dbReference type="NCBI Taxonomy" id="43265"/>
    <lineage>
        <taxon>Eukaryota</taxon>
        <taxon>Fungi</taxon>
        <taxon>Dikarya</taxon>
        <taxon>Ascomycota</taxon>
        <taxon>Pezizomycotina</taxon>
        <taxon>Sordariomycetes</taxon>
        <taxon>Hypocreomycetidae</taxon>
        <taxon>Hypocreales</taxon>
        <taxon>Cordycipitaceae</taxon>
        <taxon>Cordyceps</taxon>
    </lineage>
</organism>
<dbReference type="GO" id="GO:0004104">
    <property type="term" value="F:cholinesterase activity"/>
    <property type="evidence" value="ECO:0007669"/>
    <property type="project" value="InterPro"/>
</dbReference>
<dbReference type="PROSITE" id="PS00122">
    <property type="entry name" value="CARBOXYLESTERASE_B_1"/>
    <property type="match status" value="1"/>
</dbReference>
<dbReference type="Gene3D" id="3.40.50.1820">
    <property type="entry name" value="alpha/beta hydrolase"/>
    <property type="match status" value="1"/>
</dbReference>
<dbReference type="Pfam" id="PF00135">
    <property type="entry name" value="COesterase"/>
    <property type="match status" value="1"/>
</dbReference>
<dbReference type="PANTHER" id="PTHR43918">
    <property type="entry name" value="ACETYLCHOLINESTERASE"/>
    <property type="match status" value="1"/>
</dbReference>
<dbReference type="InterPro" id="IPR050654">
    <property type="entry name" value="AChE-related_enzymes"/>
</dbReference>
<dbReference type="Proteomes" id="UP000315783">
    <property type="component" value="Unassembled WGS sequence"/>
</dbReference>
<accession>A0A545VDM4</accession>
<feature type="domain" description="Carboxylesterase type B" evidence="7">
    <location>
        <begin position="32"/>
        <end position="490"/>
    </location>
</feature>
<dbReference type="EMBL" id="SPUK01000002">
    <property type="protein sequence ID" value="TQV99820.1"/>
    <property type="molecule type" value="Genomic_DNA"/>
</dbReference>
<evidence type="ECO:0000256" key="4">
    <source>
        <dbReference type="PIRSR" id="PIRSR600997-1"/>
    </source>
</evidence>
<keyword evidence="5" id="KW-0732">Signal</keyword>
<protein>
    <recommendedName>
        <fullName evidence="5">Carboxylic ester hydrolase</fullName>
        <ecNumber evidence="5">3.1.1.-</ecNumber>
    </recommendedName>
</protein>
<feature type="active site" description="Acyl-ester intermediate" evidence="4">
    <location>
        <position position="237"/>
    </location>
</feature>
<evidence type="ECO:0000256" key="3">
    <source>
        <dbReference type="ARBA" id="ARBA00023157"/>
    </source>
</evidence>
<dbReference type="AlphaFoldDB" id="A0A545VDM4"/>
<feature type="active site" description="Charge relay system" evidence="4">
    <location>
        <position position="359"/>
    </location>
</feature>
<dbReference type="EC" id="3.1.1.-" evidence="5"/>
<dbReference type="PROSITE" id="PS00941">
    <property type="entry name" value="CARBOXYLESTERASE_B_2"/>
    <property type="match status" value="1"/>
</dbReference>
<dbReference type="PANTHER" id="PTHR43918:SF4">
    <property type="entry name" value="CARBOXYLIC ESTER HYDROLASE"/>
    <property type="match status" value="1"/>
</dbReference>
<evidence type="ECO:0000256" key="6">
    <source>
        <dbReference type="SAM" id="MobiDB-lite"/>
    </source>
</evidence>
<dbReference type="InterPro" id="IPR002018">
    <property type="entry name" value="CarbesteraseB"/>
</dbReference>
<feature type="region of interest" description="Disordered" evidence="6">
    <location>
        <begin position="74"/>
        <end position="99"/>
    </location>
</feature>
<gene>
    <name evidence="8" type="ORF">IF1G_02035</name>
</gene>
<feature type="signal peptide" evidence="5">
    <location>
        <begin position="1"/>
        <end position="25"/>
    </location>
</feature>
<dbReference type="STRING" id="43265.A0A545VDM4"/>